<evidence type="ECO:0000313" key="3">
    <source>
        <dbReference type="Proteomes" id="UP000242450"/>
    </source>
</evidence>
<gene>
    <name evidence="2" type="ORF">Celaphus_00012816</name>
</gene>
<comment type="caution">
    <text evidence="2">The sequence shown here is derived from an EMBL/GenBank/DDBJ whole genome shotgun (WGS) entry which is preliminary data.</text>
</comment>
<name>A0A212CJE2_CEREH</name>
<dbReference type="Proteomes" id="UP000242450">
    <property type="component" value="Chromosome 19"/>
</dbReference>
<protein>
    <submittedName>
        <fullName evidence="2">Uncharacterized protein</fullName>
    </submittedName>
</protein>
<evidence type="ECO:0000313" key="2">
    <source>
        <dbReference type="EMBL" id="OWK06163.1"/>
    </source>
</evidence>
<feature type="region of interest" description="Disordered" evidence="1">
    <location>
        <begin position="299"/>
        <end position="322"/>
    </location>
</feature>
<reference evidence="2 3" key="1">
    <citation type="journal article" date="2018" name="Mol. Genet. Genomics">
        <title>The red deer Cervus elaphus genome CerEla1.0: sequencing, annotating, genes, and chromosomes.</title>
        <authorList>
            <person name="Bana N.A."/>
            <person name="Nyiri A."/>
            <person name="Nagy J."/>
            <person name="Frank K."/>
            <person name="Nagy T."/>
            <person name="Steger V."/>
            <person name="Schiller M."/>
            <person name="Lakatos P."/>
            <person name="Sugar L."/>
            <person name="Horn P."/>
            <person name="Barta E."/>
            <person name="Orosz L."/>
        </authorList>
    </citation>
    <scope>NUCLEOTIDE SEQUENCE [LARGE SCALE GENOMIC DNA]</scope>
    <source>
        <strain evidence="2">Hungarian</strain>
    </source>
</reference>
<organism evidence="2 3">
    <name type="scientific">Cervus elaphus hippelaphus</name>
    <name type="common">European red deer</name>
    <dbReference type="NCBI Taxonomy" id="46360"/>
    <lineage>
        <taxon>Eukaryota</taxon>
        <taxon>Metazoa</taxon>
        <taxon>Chordata</taxon>
        <taxon>Craniata</taxon>
        <taxon>Vertebrata</taxon>
        <taxon>Euteleostomi</taxon>
        <taxon>Mammalia</taxon>
        <taxon>Eutheria</taxon>
        <taxon>Laurasiatheria</taxon>
        <taxon>Artiodactyla</taxon>
        <taxon>Ruminantia</taxon>
        <taxon>Pecora</taxon>
        <taxon>Cervidae</taxon>
        <taxon>Cervinae</taxon>
        <taxon>Cervus</taxon>
    </lineage>
</organism>
<feature type="compositionally biased region" description="Polar residues" evidence="1">
    <location>
        <begin position="226"/>
        <end position="237"/>
    </location>
</feature>
<accession>A0A212CJE2</accession>
<feature type="region of interest" description="Disordered" evidence="1">
    <location>
        <begin position="213"/>
        <end position="237"/>
    </location>
</feature>
<sequence length="427" mass="45625">MERLCKWMLSKQKEETSQPLKDTDCGVRSWGSAIAAWNIIAKTMLPLPHCLEGAKAQPSKHTGLGAISRGLGAEAGKQPASAHLVWAAGLRILGVSWSAVLDTPRQEFGSTSCPWNSGVSGLQGNLSQRTRHISVSEEPPDFTTLESGRRSCRETVSPGALRLKVWASANCKVLSLMYPKGSFLEYDTRCVYVCEVFFEATYCINTGNALGSSTPTGDGHRKTAQHVRSTTQSSQGSPEIKATKLILMLYSLGEAGIAWAVRLGPDSGSVGQRLLSPGSEPAEIVASRPLGELAGERLPKPQQAQDQASKQPLGVDQDPSSTLLGGNLPYLSSQSPCCCSVPANVNGPGIEKQNLPRRVSAPECKASAEKKRASWLGGSETVATEKAQYVVPCSTLRHRASLRSPHWMPIGDPEAHEMGIPSCNGDP</sequence>
<proteinExistence type="predicted"/>
<dbReference type="AlphaFoldDB" id="A0A212CJE2"/>
<dbReference type="EMBL" id="MKHE01000019">
    <property type="protein sequence ID" value="OWK06163.1"/>
    <property type="molecule type" value="Genomic_DNA"/>
</dbReference>
<keyword evidence="3" id="KW-1185">Reference proteome</keyword>
<evidence type="ECO:0000256" key="1">
    <source>
        <dbReference type="SAM" id="MobiDB-lite"/>
    </source>
</evidence>